<evidence type="ECO:0000259" key="6">
    <source>
        <dbReference type="Pfam" id="PF18089"/>
    </source>
</evidence>
<organism evidence="7 8">
    <name type="scientific">Deinococcus yavapaiensis KR-236</name>
    <dbReference type="NCBI Taxonomy" id="694435"/>
    <lineage>
        <taxon>Bacteria</taxon>
        <taxon>Thermotogati</taxon>
        <taxon>Deinococcota</taxon>
        <taxon>Deinococci</taxon>
        <taxon>Deinococcales</taxon>
        <taxon>Deinococcaceae</taxon>
        <taxon>Deinococcus</taxon>
    </lineage>
</organism>
<dbReference type="OrthoDB" id="2052122at2"/>
<accession>A0A318S1Y5</accession>
<keyword evidence="3" id="KW-0378">Hydrolase</keyword>
<evidence type="ECO:0000256" key="1">
    <source>
        <dbReference type="ARBA" id="ARBA00001947"/>
    </source>
</evidence>
<dbReference type="GO" id="GO:0016787">
    <property type="term" value="F:hydrolase activity"/>
    <property type="evidence" value="ECO:0007669"/>
    <property type="project" value="UniProtKB-KW"/>
</dbReference>
<comment type="cofactor">
    <cofactor evidence="1">
        <name>Zn(2+)</name>
        <dbReference type="ChEBI" id="CHEBI:29105"/>
    </cofactor>
</comment>
<evidence type="ECO:0000313" key="8">
    <source>
        <dbReference type="Proteomes" id="UP000248326"/>
    </source>
</evidence>
<keyword evidence="2" id="KW-0479">Metal-binding</keyword>
<comment type="caution">
    <text evidence="7">The sequence shown here is derived from an EMBL/GenBank/DDBJ whole genome shotgun (WGS) entry which is preliminary data.</text>
</comment>
<dbReference type="Pfam" id="PF18089">
    <property type="entry name" value="DAPG_hydrolase"/>
    <property type="match status" value="1"/>
</dbReference>
<reference evidence="7 8" key="1">
    <citation type="submission" date="2018-06" db="EMBL/GenBank/DDBJ databases">
        <title>Genomic Encyclopedia of Type Strains, Phase IV (KMG-IV): sequencing the most valuable type-strain genomes for metagenomic binning, comparative biology and taxonomic classification.</title>
        <authorList>
            <person name="Goeker M."/>
        </authorList>
    </citation>
    <scope>NUCLEOTIDE SEQUENCE [LARGE SCALE GENOMIC DNA]</scope>
    <source>
        <strain evidence="7 8">DSM 18048</strain>
    </source>
</reference>
<protein>
    <recommendedName>
        <fullName evidence="6">DAPG hydrolase PhiG domain-containing protein</fullName>
    </recommendedName>
</protein>
<evidence type="ECO:0000256" key="5">
    <source>
        <dbReference type="ARBA" id="ARBA00023459"/>
    </source>
</evidence>
<evidence type="ECO:0000256" key="4">
    <source>
        <dbReference type="ARBA" id="ARBA00022833"/>
    </source>
</evidence>
<dbReference type="Proteomes" id="UP000248326">
    <property type="component" value="Unassembled WGS sequence"/>
</dbReference>
<evidence type="ECO:0000256" key="3">
    <source>
        <dbReference type="ARBA" id="ARBA00022801"/>
    </source>
</evidence>
<evidence type="ECO:0000256" key="2">
    <source>
        <dbReference type="ARBA" id="ARBA00022723"/>
    </source>
</evidence>
<keyword evidence="8" id="KW-1185">Reference proteome</keyword>
<dbReference type="InterPro" id="IPR041526">
    <property type="entry name" value="DAPG_hydrolase"/>
</dbReference>
<dbReference type="EMBL" id="QJSX01000017">
    <property type="protein sequence ID" value="PYE50494.1"/>
    <property type="molecule type" value="Genomic_DNA"/>
</dbReference>
<dbReference type="GO" id="GO:0046872">
    <property type="term" value="F:metal ion binding"/>
    <property type="evidence" value="ECO:0007669"/>
    <property type="project" value="UniProtKB-KW"/>
</dbReference>
<comment type="similarity">
    <text evidence="5">Belongs to the DAPG/phloretin hydrolase family.</text>
</comment>
<name>A0A318S1Y5_9DEIO</name>
<dbReference type="AlphaFoldDB" id="A0A318S1Y5"/>
<proteinExistence type="inferred from homology"/>
<evidence type="ECO:0000313" key="7">
    <source>
        <dbReference type="EMBL" id="PYE50494.1"/>
    </source>
</evidence>
<keyword evidence="4" id="KW-0862">Zinc</keyword>
<feature type="domain" description="DAPG hydrolase PhiG" evidence="6">
    <location>
        <begin position="51"/>
        <end position="215"/>
    </location>
</feature>
<gene>
    <name evidence="7" type="ORF">DES52_11712</name>
</gene>
<sequence>MTRSTGPARAHPLPPPLDFGWRMRTLDTAQTSLHFRRDGLMELTIDHALLKNIHPAMLRWWFEGVHLDMPYAGRVYPRYRVWHPRDHIALTKPRLVRDGRVGEGAHFRIMEVFGRDERYRVDSVEYVEKLDDTGIRLVKFLAGVPVFSLEHWFTSVPGGTRYESQMLVGTSSPMFRRVLNGLLTRRVFPEAMGRAWLRHNIEEVGNFEFFLPDLWSTRSI</sequence>
<dbReference type="RefSeq" id="WP_110888267.1">
    <property type="nucleotide sequence ID" value="NZ_QJSX01000017.1"/>
</dbReference>